<gene>
    <name evidence="1" type="ORF">CLV59_1143</name>
</gene>
<accession>A0A327VKA2</accession>
<dbReference type="Proteomes" id="UP000249819">
    <property type="component" value="Unassembled WGS sequence"/>
</dbReference>
<sequence>MARTKEQDQKLANSLGISYEELQQTEWELFVVVDDGNNIVEIPLEVIVRFGEKSPKHILAKIKGLNEDNEVSLSPAAAGE</sequence>
<dbReference type="OrthoDB" id="1551306at2"/>
<evidence type="ECO:0000313" key="1">
    <source>
        <dbReference type="EMBL" id="RAJ72801.1"/>
    </source>
</evidence>
<evidence type="ECO:0000313" key="2">
    <source>
        <dbReference type="Proteomes" id="UP000249819"/>
    </source>
</evidence>
<dbReference type="RefSeq" id="WP_111595495.1">
    <property type="nucleotide sequence ID" value="NZ_QLMA01000014.1"/>
</dbReference>
<dbReference type="AlphaFoldDB" id="A0A327VKA2"/>
<reference evidence="1 2" key="1">
    <citation type="submission" date="2018-06" db="EMBL/GenBank/DDBJ databases">
        <title>Genomic Encyclopedia of Archaeal and Bacterial Type Strains, Phase II (KMG-II): from individual species to whole genera.</title>
        <authorList>
            <person name="Goeker M."/>
        </authorList>
    </citation>
    <scope>NUCLEOTIDE SEQUENCE [LARGE SCALE GENOMIC DNA]</scope>
    <source>
        <strain evidence="1 2">DSM 29821</strain>
    </source>
</reference>
<protein>
    <submittedName>
        <fullName evidence="1">Uncharacterized protein</fullName>
    </submittedName>
</protein>
<name>A0A327VKA2_9BACT</name>
<dbReference type="EMBL" id="QLMA01000014">
    <property type="protein sequence ID" value="RAJ72801.1"/>
    <property type="molecule type" value="Genomic_DNA"/>
</dbReference>
<keyword evidence="2" id="KW-1185">Reference proteome</keyword>
<organism evidence="1 2">
    <name type="scientific">Chitinophaga dinghuensis</name>
    <dbReference type="NCBI Taxonomy" id="1539050"/>
    <lineage>
        <taxon>Bacteria</taxon>
        <taxon>Pseudomonadati</taxon>
        <taxon>Bacteroidota</taxon>
        <taxon>Chitinophagia</taxon>
        <taxon>Chitinophagales</taxon>
        <taxon>Chitinophagaceae</taxon>
        <taxon>Chitinophaga</taxon>
    </lineage>
</organism>
<proteinExistence type="predicted"/>
<comment type="caution">
    <text evidence="1">The sequence shown here is derived from an EMBL/GenBank/DDBJ whole genome shotgun (WGS) entry which is preliminary data.</text>
</comment>